<proteinExistence type="predicted"/>
<evidence type="ECO:0000313" key="2">
    <source>
        <dbReference type="Proteomes" id="UP000466345"/>
    </source>
</evidence>
<dbReference type="Proteomes" id="UP000466345">
    <property type="component" value="Unassembled WGS sequence"/>
</dbReference>
<comment type="caution">
    <text evidence="1">The sequence shown here is derived from an EMBL/GenBank/DDBJ whole genome shotgun (WGS) entry which is preliminary data.</text>
</comment>
<keyword evidence="2" id="KW-1185">Reference proteome</keyword>
<reference evidence="1 2" key="1">
    <citation type="submission" date="2019-10" db="EMBL/GenBank/DDBJ databases">
        <title>Streptomyces smaragdinus sp. nov. and Streptomyces fabii sp. nov., isolated from the gut of fungus growing-termite Macrotermes natalensis.</title>
        <authorList>
            <person name="Schwitalla J."/>
            <person name="Benndorf R."/>
            <person name="Martin K."/>
            <person name="De Beer W."/>
            <person name="Kaster A.-K."/>
            <person name="Vollmers J."/>
            <person name="Poulsen M."/>
            <person name="Beemelmanns C."/>
        </authorList>
    </citation>
    <scope>NUCLEOTIDE SEQUENCE [LARGE SCALE GENOMIC DNA]</scope>
    <source>
        <strain evidence="1 2">RB5</strain>
    </source>
</reference>
<evidence type="ECO:0000313" key="1">
    <source>
        <dbReference type="EMBL" id="MQY16234.1"/>
    </source>
</evidence>
<dbReference type="RefSeq" id="WP_323378841.1">
    <property type="nucleotide sequence ID" value="NZ_WEGJ01000048.1"/>
</dbReference>
<sequence>MYSHLRSTQLFEVSTLYGTATLAAALDSGQFGPYEDEETPHRVLLVSNNAAIPETAVQLSEMDGFAALADRFDAVVDWNREIAPHHPSQWTPEEQDAPLWQRMFRASWGLGEGPLELVVESVTAAPAKALAAIFTDAALHVYADGLMSYGPTRDPLPSPLARRIRRLLHLDLVPGLSPLLFTEHGVPAELVPHDAFRKVLDEIAAPVDIRDSAGEAPTAVVLGQYLAALNILTQQEEEDMLAGMVRGAAAAGHTSVLFKPHPTAPARQSLALERAAAEAGARLTVVRQPMLAEALYGRLAPRLVVGCFSTAMITASRLYGLPVARSGTELLLLRLRPFQNSNRVPVTIIDALVPELGAPAEVPDPDAARTGELQALLHTVGFCMQPGRMRDLRPQAEEWLRAASGTETARYIGRGRLTRLGLPGGVVRGPVARRLLPAARRARSVARKVRNGVR</sequence>
<protein>
    <submittedName>
        <fullName evidence="1">Uncharacterized protein</fullName>
    </submittedName>
</protein>
<organism evidence="1 2">
    <name type="scientific">Streptomyces smaragdinus</name>
    <dbReference type="NCBI Taxonomy" id="2585196"/>
    <lineage>
        <taxon>Bacteria</taxon>
        <taxon>Bacillati</taxon>
        <taxon>Actinomycetota</taxon>
        <taxon>Actinomycetes</taxon>
        <taxon>Kitasatosporales</taxon>
        <taxon>Streptomycetaceae</taxon>
        <taxon>Streptomyces</taxon>
    </lineage>
</organism>
<dbReference type="InterPro" id="IPR010866">
    <property type="entry name" value="A-2_8-polyST"/>
</dbReference>
<name>A0A7K0CU46_9ACTN</name>
<dbReference type="EMBL" id="WEGJ01000048">
    <property type="protein sequence ID" value="MQY16234.1"/>
    <property type="molecule type" value="Genomic_DNA"/>
</dbReference>
<gene>
    <name evidence="1" type="ORF">SRB5_64320</name>
</gene>
<dbReference type="Pfam" id="PF07388">
    <property type="entry name" value="A-2_8-polyST"/>
    <property type="match status" value="1"/>
</dbReference>
<dbReference type="AlphaFoldDB" id="A0A7K0CU46"/>
<accession>A0A7K0CU46</accession>